<reference evidence="1 2" key="1">
    <citation type="submission" date="2019-07" db="EMBL/GenBank/DDBJ databases">
        <title>Cryptosporangium phraense sp. nov., isolated from plant litter.</title>
        <authorList>
            <person name="Suriyachadkun C."/>
        </authorList>
    </citation>
    <scope>NUCLEOTIDE SEQUENCE [LARGE SCALE GENOMIC DNA]</scope>
    <source>
        <strain evidence="1 2">A-T 5661</strain>
    </source>
</reference>
<dbReference type="InParanoid" id="A0A545ANN8"/>
<accession>A0A545ANN8</accession>
<organism evidence="1 2">
    <name type="scientific">Cryptosporangium phraense</name>
    <dbReference type="NCBI Taxonomy" id="2593070"/>
    <lineage>
        <taxon>Bacteria</taxon>
        <taxon>Bacillati</taxon>
        <taxon>Actinomycetota</taxon>
        <taxon>Actinomycetes</taxon>
        <taxon>Cryptosporangiales</taxon>
        <taxon>Cryptosporangiaceae</taxon>
        <taxon>Cryptosporangium</taxon>
    </lineage>
</organism>
<proteinExistence type="predicted"/>
<protein>
    <recommendedName>
        <fullName evidence="3">Fis family transcriptional regulator</fullName>
    </recommendedName>
</protein>
<dbReference type="OrthoDB" id="3827359at2"/>
<sequence length="186" mass="20189">MDDRWEDLFADAEAQFEALRRDEMASEAADRTRREFALVSLVDRLRGSVGSELEVWLPDASLTGVLARVGPDWMALSAGGAREVVIPLAAVVAVEGLSPATAADPVGPVEARMDLRFVLRRLARDRTPVRLALPGGKSLSGTIDRVGRDFLELAEHSETEPRRARAVRAVRSVPLAALMAVHARVS</sequence>
<evidence type="ECO:0008006" key="3">
    <source>
        <dbReference type="Google" id="ProtNLM"/>
    </source>
</evidence>
<name>A0A545ANN8_9ACTN</name>
<evidence type="ECO:0000313" key="2">
    <source>
        <dbReference type="Proteomes" id="UP000317982"/>
    </source>
</evidence>
<dbReference type="RefSeq" id="WP_142706821.1">
    <property type="nucleotide sequence ID" value="NZ_VIRS01000016.1"/>
</dbReference>
<dbReference type="AlphaFoldDB" id="A0A545ANN8"/>
<keyword evidence="2" id="KW-1185">Reference proteome</keyword>
<evidence type="ECO:0000313" key="1">
    <source>
        <dbReference type="EMBL" id="TQS42893.1"/>
    </source>
</evidence>
<dbReference type="Proteomes" id="UP000317982">
    <property type="component" value="Unassembled WGS sequence"/>
</dbReference>
<dbReference type="EMBL" id="VIRS01000016">
    <property type="protein sequence ID" value="TQS42893.1"/>
    <property type="molecule type" value="Genomic_DNA"/>
</dbReference>
<gene>
    <name evidence="1" type="ORF">FL583_22895</name>
</gene>
<comment type="caution">
    <text evidence="1">The sequence shown here is derived from an EMBL/GenBank/DDBJ whole genome shotgun (WGS) entry which is preliminary data.</text>
</comment>